<organism evidence="1 2">
    <name type="scientific">Erwinia phage Fifi44</name>
    <dbReference type="NCBI Taxonomy" id="2876597"/>
    <lineage>
        <taxon>Viruses</taxon>
        <taxon>Duplodnaviria</taxon>
        <taxon>Heunggongvirae</taxon>
        <taxon>Uroviricota</taxon>
        <taxon>Caudoviricetes</taxon>
        <taxon>Chaseviridae</taxon>
        <taxon>Cleopatravirinae</taxon>
        <taxon>Fifivirus</taxon>
        <taxon>Fifivirus fifi44</taxon>
    </lineage>
</organism>
<reference evidence="1 2" key="1">
    <citation type="submission" date="2021-09" db="EMBL/GenBank/DDBJ databases">
        <title>Complete genome sequence of Fifi44.</title>
        <authorList>
            <person name="Kim S.G."/>
            <person name="Park J."/>
            <person name="Roh E."/>
        </authorList>
    </citation>
    <scope>NUCLEOTIDE SEQUENCE [LARGE SCALE GENOMIC DNA]</scope>
</reference>
<accession>A0AAE9BZV0</accession>
<proteinExistence type="predicted"/>
<dbReference type="Proteomes" id="UP000827644">
    <property type="component" value="Segment"/>
</dbReference>
<evidence type="ECO:0000313" key="1">
    <source>
        <dbReference type="EMBL" id="UCR74893.1"/>
    </source>
</evidence>
<dbReference type="EMBL" id="OK073976">
    <property type="protein sequence ID" value="UCR74893.1"/>
    <property type="molecule type" value="Genomic_DNA"/>
</dbReference>
<gene>
    <name evidence="1" type="ORF">Fifi44_00024</name>
</gene>
<sequence>MKLHVGKLDRVNVTICTKLLGLIILGKTSGIDSDSATAAALCRALALVGCDYIG</sequence>
<protein>
    <submittedName>
        <fullName evidence="1">Uncharacterized protein</fullName>
    </submittedName>
</protein>
<evidence type="ECO:0000313" key="2">
    <source>
        <dbReference type="Proteomes" id="UP000827644"/>
    </source>
</evidence>
<keyword evidence="2" id="KW-1185">Reference proteome</keyword>
<name>A0AAE9BZV0_9CAUD</name>